<evidence type="ECO:0000313" key="3">
    <source>
        <dbReference type="Proteomes" id="UP000228930"/>
    </source>
</evidence>
<dbReference type="EMBL" id="LFJC01000003">
    <property type="protein sequence ID" value="PIT06343.1"/>
    <property type="molecule type" value="Genomic_DNA"/>
</dbReference>
<protein>
    <submittedName>
        <fullName evidence="2">Uncharacterized protein</fullName>
    </submittedName>
</protein>
<accession>A0A2M6UP13</accession>
<organism evidence="2 3">
    <name type="scientific">Bradyrhizobium nitroreducens</name>
    <dbReference type="NCBI Taxonomy" id="709803"/>
    <lineage>
        <taxon>Bacteria</taxon>
        <taxon>Pseudomonadati</taxon>
        <taxon>Pseudomonadota</taxon>
        <taxon>Alphaproteobacteria</taxon>
        <taxon>Hyphomicrobiales</taxon>
        <taxon>Nitrobacteraceae</taxon>
        <taxon>Bradyrhizobium</taxon>
    </lineage>
</organism>
<feature type="transmembrane region" description="Helical" evidence="1">
    <location>
        <begin position="36"/>
        <end position="53"/>
    </location>
</feature>
<name>A0A2M6UP13_9BRAD</name>
<evidence type="ECO:0000313" key="2">
    <source>
        <dbReference type="EMBL" id="PIT06343.1"/>
    </source>
</evidence>
<proteinExistence type="predicted"/>
<dbReference type="AlphaFoldDB" id="A0A2M6UP13"/>
<gene>
    <name evidence="2" type="ORF">TSA1_27695</name>
</gene>
<keyword evidence="1" id="KW-1133">Transmembrane helix</keyword>
<dbReference type="Proteomes" id="UP000228930">
    <property type="component" value="Unassembled WGS sequence"/>
</dbReference>
<evidence type="ECO:0000256" key="1">
    <source>
        <dbReference type="SAM" id="Phobius"/>
    </source>
</evidence>
<keyword evidence="3" id="KW-1185">Reference proteome</keyword>
<sequence>MQIRPRTYLQVLSRLRALRTSLSPDDAPTARETSPTLLLIAVVLALLLAMLEVDLHGAELQSLGLTGGPFPVDPIFKSP</sequence>
<keyword evidence="1" id="KW-0812">Transmembrane</keyword>
<reference evidence="2 3" key="1">
    <citation type="submission" date="2015-06" db="EMBL/GenBank/DDBJ databases">
        <title>Comparative genome analysis of nirS-carrying Bradyrhizobium sp. strains.</title>
        <authorList>
            <person name="Ishii S."/>
            <person name="Jang J."/>
            <person name="Nishizawa T."/>
            <person name="Senoo K."/>
        </authorList>
    </citation>
    <scope>NUCLEOTIDE SEQUENCE [LARGE SCALE GENOMIC DNA]</scope>
    <source>
        <strain evidence="2 3">TSA1</strain>
    </source>
</reference>
<comment type="caution">
    <text evidence="2">The sequence shown here is derived from an EMBL/GenBank/DDBJ whole genome shotgun (WGS) entry which is preliminary data.</text>
</comment>
<keyword evidence="1" id="KW-0472">Membrane</keyword>